<name>A0AAV7P6C8_PLEWA</name>
<dbReference type="EMBL" id="JANPWB010000011">
    <property type="protein sequence ID" value="KAJ1123831.1"/>
    <property type="molecule type" value="Genomic_DNA"/>
</dbReference>
<dbReference type="Gene3D" id="3.30.70.1820">
    <property type="entry name" value="L1 transposable element, RRM domain"/>
    <property type="match status" value="1"/>
</dbReference>
<dbReference type="AlphaFoldDB" id="A0AAV7P6C8"/>
<protein>
    <recommendedName>
        <fullName evidence="4">L1 transposable element RRM domain-containing protein</fullName>
    </recommendedName>
</protein>
<keyword evidence="3" id="KW-1185">Reference proteome</keyword>
<evidence type="ECO:0000313" key="2">
    <source>
        <dbReference type="EMBL" id="KAJ1123831.1"/>
    </source>
</evidence>
<sequence length="316" mass="35317">MPGGKTASKSSGKPARQVLFSEALQLNKPASSPIQSPDMADSEQVITMDRILQEITAVRRRLEGMDTAITSLTLETKSMCSEIAGFPTRVSGLEHQMATMEDHVHKAMDKDQELLFLRSKLTDLEDRSQRDNICLFGFPEHVGGTDTFSFLRSVLPKLTQIAFDPPLEFQKAHRLGPKRKDGTSKPRPIIACLLRHGQAQQLLSAARVHGPIKMDGFEIRITADFSRETNDRWNGFLALGPKMRQLEVKYGLFEPARLWVTKNGVSKDFYNPEDLHIFLDGLQPESMDTTSPDRPLQPSSDNQSTLPPTTNQEGTD</sequence>
<feature type="compositionally biased region" description="Polar residues" evidence="1">
    <location>
        <begin position="286"/>
        <end position="316"/>
    </location>
</feature>
<evidence type="ECO:0008006" key="4">
    <source>
        <dbReference type="Google" id="ProtNLM"/>
    </source>
</evidence>
<dbReference type="InterPro" id="IPR004244">
    <property type="entry name" value="Transposase_22"/>
</dbReference>
<accession>A0AAV7P6C8</accession>
<organism evidence="2 3">
    <name type="scientific">Pleurodeles waltl</name>
    <name type="common">Iberian ribbed newt</name>
    <dbReference type="NCBI Taxonomy" id="8319"/>
    <lineage>
        <taxon>Eukaryota</taxon>
        <taxon>Metazoa</taxon>
        <taxon>Chordata</taxon>
        <taxon>Craniata</taxon>
        <taxon>Vertebrata</taxon>
        <taxon>Euteleostomi</taxon>
        <taxon>Amphibia</taxon>
        <taxon>Batrachia</taxon>
        <taxon>Caudata</taxon>
        <taxon>Salamandroidea</taxon>
        <taxon>Salamandridae</taxon>
        <taxon>Pleurodelinae</taxon>
        <taxon>Pleurodeles</taxon>
    </lineage>
</organism>
<comment type="caution">
    <text evidence="2">The sequence shown here is derived from an EMBL/GenBank/DDBJ whole genome shotgun (WGS) entry which is preliminary data.</text>
</comment>
<dbReference type="PANTHER" id="PTHR11505">
    <property type="entry name" value="L1 TRANSPOSABLE ELEMENT-RELATED"/>
    <property type="match status" value="1"/>
</dbReference>
<evidence type="ECO:0000256" key="1">
    <source>
        <dbReference type="SAM" id="MobiDB-lite"/>
    </source>
</evidence>
<evidence type="ECO:0000313" key="3">
    <source>
        <dbReference type="Proteomes" id="UP001066276"/>
    </source>
</evidence>
<dbReference type="Proteomes" id="UP001066276">
    <property type="component" value="Chromosome 7"/>
</dbReference>
<feature type="region of interest" description="Disordered" evidence="1">
    <location>
        <begin position="283"/>
        <end position="316"/>
    </location>
</feature>
<gene>
    <name evidence="2" type="ORF">NDU88_002298</name>
</gene>
<reference evidence="2" key="1">
    <citation type="journal article" date="2022" name="bioRxiv">
        <title>Sequencing and chromosome-scale assembly of the giantPleurodeles waltlgenome.</title>
        <authorList>
            <person name="Brown T."/>
            <person name="Elewa A."/>
            <person name="Iarovenko S."/>
            <person name="Subramanian E."/>
            <person name="Araus A.J."/>
            <person name="Petzold A."/>
            <person name="Susuki M."/>
            <person name="Suzuki K.-i.T."/>
            <person name="Hayashi T."/>
            <person name="Toyoda A."/>
            <person name="Oliveira C."/>
            <person name="Osipova E."/>
            <person name="Leigh N.D."/>
            <person name="Simon A."/>
            <person name="Yun M.H."/>
        </authorList>
    </citation>
    <scope>NUCLEOTIDE SEQUENCE</scope>
    <source>
        <strain evidence="2">20211129_DDA</strain>
        <tissue evidence="2">Liver</tissue>
    </source>
</reference>
<proteinExistence type="predicted"/>